<dbReference type="Proteomes" id="UP000182264">
    <property type="component" value="Chromosome"/>
</dbReference>
<evidence type="ECO:0000256" key="3">
    <source>
        <dbReference type="ARBA" id="ARBA00023143"/>
    </source>
</evidence>
<organism evidence="7 8">
    <name type="scientific">Syntrophotalea acetylenica</name>
    <name type="common">Pelobacter acetylenicus</name>
    <dbReference type="NCBI Taxonomy" id="29542"/>
    <lineage>
        <taxon>Bacteria</taxon>
        <taxon>Pseudomonadati</taxon>
        <taxon>Thermodesulfobacteriota</taxon>
        <taxon>Desulfuromonadia</taxon>
        <taxon>Desulfuromonadales</taxon>
        <taxon>Syntrophotaleaceae</taxon>
        <taxon>Syntrophotalea</taxon>
    </lineage>
</organism>
<dbReference type="NCBIfam" id="TIGR00205">
    <property type="entry name" value="fliE"/>
    <property type="match status" value="1"/>
</dbReference>
<comment type="subcellular location">
    <subcellularLocation>
        <location evidence="1 4">Bacterial flagellum basal body</location>
    </subcellularLocation>
</comment>
<evidence type="ECO:0000256" key="2">
    <source>
        <dbReference type="ARBA" id="ARBA00009272"/>
    </source>
</evidence>
<evidence type="ECO:0000256" key="4">
    <source>
        <dbReference type="HAMAP-Rule" id="MF_00724"/>
    </source>
</evidence>
<comment type="similarity">
    <text evidence="2 4">Belongs to the FliE family.</text>
</comment>
<dbReference type="GO" id="GO:0071973">
    <property type="term" value="P:bacterial-type flagellum-dependent cell motility"/>
    <property type="evidence" value="ECO:0007669"/>
    <property type="project" value="InterPro"/>
</dbReference>
<evidence type="ECO:0000256" key="5">
    <source>
        <dbReference type="NCBIfam" id="TIGR00205"/>
    </source>
</evidence>
<proteinExistence type="inferred from homology"/>
<sequence>MMIKNIGEIPRIAQAASAETAASGRPPETSFGDLLANAIDNVEQAQNQSNQAIEKLQTGESRNIHEVMIAMEKAGISMRLMVNMRNKIVEAYQEVMRMQI</sequence>
<keyword evidence="8" id="KW-1185">Reference proteome</keyword>
<evidence type="ECO:0000313" key="7">
    <source>
        <dbReference type="EMBL" id="APG23706.1"/>
    </source>
</evidence>
<dbReference type="STRING" id="29542.A6070_09310"/>
<dbReference type="PANTHER" id="PTHR34653:SF1">
    <property type="entry name" value="FLAGELLAR HOOK-BASAL BODY COMPLEX PROTEIN FLIE"/>
    <property type="match status" value="1"/>
</dbReference>
<dbReference type="PRINTS" id="PR01006">
    <property type="entry name" value="FLGHOOKFLIE"/>
</dbReference>
<dbReference type="EMBL" id="CP015518">
    <property type="protein sequence ID" value="APG23706.1"/>
    <property type="molecule type" value="Genomic_DNA"/>
</dbReference>
<dbReference type="GO" id="GO:0003774">
    <property type="term" value="F:cytoskeletal motor activity"/>
    <property type="evidence" value="ECO:0007669"/>
    <property type="project" value="InterPro"/>
</dbReference>
<keyword evidence="6" id="KW-0175">Coiled coil</keyword>
<reference evidence="7 8" key="1">
    <citation type="journal article" date="2017" name="Genome Announc.">
        <title>Complete Genome Sequences of Two Acetylene-Fermenting Pelobacter acetylenicus Strains.</title>
        <authorList>
            <person name="Sutton J.M."/>
            <person name="Baesman S.M."/>
            <person name="Fierst J.L."/>
            <person name="Poret-Peterson A.T."/>
            <person name="Oremland R.S."/>
            <person name="Dunlap D.S."/>
            <person name="Akob D.M."/>
        </authorList>
    </citation>
    <scope>NUCLEOTIDE SEQUENCE [LARGE SCALE GENOMIC DNA]</scope>
    <source>
        <strain evidence="7 8">DSM 3247</strain>
    </source>
</reference>
<evidence type="ECO:0000256" key="6">
    <source>
        <dbReference type="SAM" id="Coils"/>
    </source>
</evidence>
<dbReference type="GO" id="GO:0005198">
    <property type="term" value="F:structural molecule activity"/>
    <property type="evidence" value="ECO:0007669"/>
    <property type="project" value="UniProtKB-UniRule"/>
</dbReference>
<evidence type="ECO:0000256" key="1">
    <source>
        <dbReference type="ARBA" id="ARBA00004117"/>
    </source>
</evidence>
<name>A0A1L3GCP0_SYNAC</name>
<dbReference type="Pfam" id="PF02049">
    <property type="entry name" value="FliE"/>
    <property type="match status" value="1"/>
</dbReference>
<dbReference type="AlphaFoldDB" id="A0A1L3GCP0"/>
<dbReference type="GO" id="GO:0009425">
    <property type="term" value="C:bacterial-type flagellum basal body"/>
    <property type="evidence" value="ECO:0007669"/>
    <property type="project" value="UniProtKB-SubCell"/>
</dbReference>
<keyword evidence="7" id="KW-0282">Flagellum</keyword>
<keyword evidence="7" id="KW-0966">Cell projection</keyword>
<keyword evidence="3 4" id="KW-0975">Bacterial flagellum</keyword>
<dbReference type="InterPro" id="IPR001624">
    <property type="entry name" value="FliE"/>
</dbReference>
<protein>
    <recommendedName>
        <fullName evidence="4 5">Flagellar hook-basal body complex protein FliE</fullName>
    </recommendedName>
</protein>
<keyword evidence="7" id="KW-0969">Cilium</keyword>
<dbReference type="HAMAP" id="MF_00724">
    <property type="entry name" value="FliE"/>
    <property type="match status" value="1"/>
</dbReference>
<dbReference type="PANTHER" id="PTHR34653">
    <property type="match status" value="1"/>
</dbReference>
<gene>
    <name evidence="4" type="primary">fliE</name>
    <name evidence="7" type="ORF">A7E75_00700</name>
</gene>
<feature type="coiled-coil region" evidence="6">
    <location>
        <begin position="35"/>
        <end position="62"/>
    </location>
</feature>
<evidence type="ECO:0000313" key="8">
    <source>
        <dbReference type="Proteomes" id="UP000182264"/>
    </source>
</evidence>
<accession>A0A1L3GCP0</accession>